<organism evidence="1 2">
    <name type="scientific">Sphingomonas naasensis</name>
    <dbReference type="NCBI Taxonomy" id="1344951"/>
    <lineage>
        <taxon>Bacteria</taxon>
        <taxon>Pseudomonadati</taxon>
        <taxon>Pseudomonadota</taxon>
        <taxon>Alphaproteobacteria</taxon>
        <taxon>Sphingomonadales</taxon>
        <taxon>Sphingomonadaceae</taxon>
        <taxon>Sphingomonas</taxon>
    </lineage>
</organism>
<sequence length="206" mass="23213">MNYRLDVEVDDNGVIRTGSRVWSFELARPIVPLVSSFSPRFRGEAVPVELPGRGTLFALVVGRTENNLVSLDAMAMLPERVLQPQWPNRNPDRILGLAEIATRRGQSRVLNCGREDALVCPYLVSFADINDPRTVVPLAPDDLEAHFGKGVRLRKISVTVTHQPVEFSSSAPYPVYSNRPDWAAWVREFPSYDVRTIGPEAFRRER</sequence>
<evidence type="ECO:0000313" key="2">
    <source>
        <dbReference type="Proteomes" id="UP000309848"/>
    </source>
</evidence>
<dbReference type="EMBL" id="SRXU01000001">
    <property type="protein sequence ID" value="TGX45961.1"/>
    <property type="molecule type" value="Genomic_DNA"/>
</dbReference>
<protein>
    <submittedName>
        <fullName evidence="1">Uncharacterized protein</fullName>
    </submittedName>
</protein>
<dbReference type="Proteomes" id="UP000309848">
    <property type="component" value="Unassembled WGS sequence"/>
</dbReference>
<name>A0A4S1WRF9_9SPHN</name>
<evidence type="ECO:0000313" key="1">
    <source>
        <dbReference type="EMBL" id="TGX45961.1"/>
    </source>
</evidence>
<gene>
    <name evidence="1" type="ORF">E5A74_01950</name>
</gene>
<dbReference type="AlphaFoldDB" id="A0A4S1WRF9"/>
<comment type="caution">
    <text evidence="1">The sequence shown here is derived from an EMBL/GenBank/DDBJ whole genome shotgun (WGS) entry which is preliminary data.</text>
</comment>
<keyword evidence="2" id="KW-1185">Reference proteome</keyword>
<reference evidence="1 2" key="1">
    <citation type="submission" date="2019-04" db="EMBL/GenBank/DDBJ databases">
        <title>Sphingomonas psychrotolerans sp. nov., isolated from soil in the Tianshan Mountains, Xinjiang, China.</title>
        <authorList>
            <person name="Luo Y."/>
            <person name="Sheng H."/>
        </authorList>
    </citation>
    <scope>NUCLEOTIDE SEQUENCE [LARGE SCALE GENOMIC DNA]</scope>
    <source>
        <strain evidence="1 2">KIS18-15</strain>
    </source>
</reference>
<proteinExistence type="predicted"/>
<accession>A0A4S1WRF9</accession>
<dbReference type="RefSeq" id="WP_168355589.1">
    <property type="nucleotide sequence ID" value="NZ_JAASQM010000001.1"/>
</dbReference>